<name>A0A813GIF0_POLGL</name>
<gene>
    <name evidence="2" type="ORF">PGLA1383_LOCUS41093</name>
</gene>
<comment type="caution">
    <text evidence="2">The sequence shown here is derived from an EMBL/GenBank/DDBJ whole genome shotgun (WGS) entry which is preliminary data.</text>
</comment>
<accession>A0A813GIF0</accession>
<feature type="non-terminal residue" evidence="2">
    <location>
        <position position="1"/>
    </location>
</feature>
<proteinExistence type="predicted"/>
<sequence length="134" mass="14141">VAMAPCIRATMKQRHMNWAIGCNKERAHALGELPPLPDIGPIDVSKMGRSEYWPIGGRNTKNNNSTMLAGTLGTGCFRGSGGLTSTYRQAVGAPLVPKGFGHSEVGLGPKMQALSRSMSAPSLPPPGRISMIGR</sequence>
<feature type="region of interest" description="Disordered" evidence="1">
    <location>
        <begin position="115"/>
        <end position="134"/>
    </location>
</feature>
<reference evidence="2" key="1">
    <citation type="submission" date="2021-02" db="EMBL/GenBank/DDBJ databases">
        <authorList>
            <person name="Dougan E. K."/>
            <person name="Rhodes N."/>
            <person name="Thang M."/>
            <person name="Chan C."/>
        </authorList>
    </citation>
    <scope>NUCLEOTIDE SEQUENCE</scope>
</reference>
<evidence type="ECO:0000256" key="1">
    <source>
        <dbReference type="SAM" id="MobiDB-lite"/>
    </source>
</evidence>
<dbReference type="Proteomes" id="UP000654075">
    <property type="component" value="Unassembled WGS sequence"/>
</dbReference>
<dbReference type="AlphaFoldDB" id="A0A813GIF0"/>
<evidence type="ECO:0000313" key="2">
    <source>
        <dbReference type="EMBL" id="CAE8623886.1"/>
    </source>
</evidence>
<keyword evidence="3" id="KW-1185">Reference proteome</keyword>
<dbReference type="EMBL" id="CAJNNV010028260">
    <property type="protein sequence ID" value="CAE8623886.1"/>
    <property type="molecule type" value="Genomic_DNA"/>
</dbReference>
<protein>
    <submittedName>
        <fullName evidence="2">Uncharacterized protein</fullName>
    </submittedName>
</protein>
<evidence type="ECO:0000313" key="3">
    <source>
        <dbReference type="Proteomes" id="UP000654075"/>
    </source>
</evidence>
<organism evidence="2 3">
    <name type="scientific">Polarella glacialis</name>
    <name type="common">Dinoflagellate</name>
    <dbReference type="NCBI Taxonomy" id="89957"/>
    <lineage>
        <taxon>Eukaryota</taxon>
        <taxon>Sar</taxon>
        <taxon>Alveolata</taxon>
        <taxon>Dinophyceae</taxon>
        <taxon>Suessiales</taxon>
        <taxon>Suessiaceae</taxon>
        <taxon>Polarella</taxon>
    </lineage>
</organism>